<dbReference type="OrthoDB" id="5497143at2"/>
<evidence type="ECO:0000313" key="2">
    <source>
        <dbReference type="EMBL" id="MRG93993.1"/>
    </source>
</evidence>
<dbReference type="Proteomes" id="UP000440224">
    <property type="component" value="Unassembled WGS sequence"/>
</dbReference>
<proteinExistence type="predicted"/>
<name>A0A6N7PPS4_9BACT</name>
<dbReference type="InterPro" id="IPR021655">
    <property type="entry name" value="Put_metal-bd"/>
</dbReference>
<feature type="chain" id="PRO_5026660346" description="Disintegrin domain-containing protein" evidence="1">
    <location>
        <begin position="26"/>
        <end position="331"/>
    </location>
</feature>
<evidence type="ECO:0000256" key="1">
    <source>
        <dbReference type="SAM" id="SignalP"/>
    </source>
</evidence>
<keyword evidence="3" id="KW-1185">Reference proteome</keyword>
<keyword evidence="1" id="KW-0732">Signal</keyword>
<feature type="signal peptide" evidence="1">
    <location>
        <begin position="1"/>
        <end position="25"/>
    </location>
</feature>
<protein>
    <recommendedName>
        <fullName evidence="4">Disintegrin domain-containing protein</fullName>
    </recommendedName>
</protein>
<dbReference type="EMBL" id="WJIE01000005">
    <property type="protein sequence ID" value="MRG93993.1"/>
    <property type="molecule type" value="Genomic_DNA"/>
</dbReference>
<dbReference type="RefSeq" id="WP_153820828.1">
    <property type="nucleotide sequence ID" value="NZ_WJIE01000005.1"/>
</dbReference>
<organism evidence="2 3">
    <name type="scientific">Polyangium spumosum</name>
    <dbReference type="NCBI Taxonomy" id="889282"/>
    <lineage>
        <taxon>Bacteria</taxon>
        <taxon>Pseudomonadati</taxon>
        <taxon>Myxococcota</taxon>
        <taxon>Polyangia</taxon>
        <taxon>Polyangiales</taxon>
        <taxon>Polyangiaceae</taxon>
        <taxon>Polyangium</taxon>
    </lineage>
</organism>
<dbReference type="AlphaFoldDB" id="A0A6N7PPS4"/>
<dbReference type="SMART" id="SM00289">
    <property type="entry name" value="WR1"/>
    <property type="match status" value="4"/>
</dbReference>
<sequence>MKNFRASFLKALLPLGALFAIAPFAGCIEPVIIGGNGQCASDADCADGQACVNGACTTPNTNDDPKPEVCNGLDDDLDGVIDATPNGPVVCPDGSICMNGMCGGQPPMQCGPMAECPPNRYCDASGVCQLVCDCPAGMVCDPSGMCVPEPMCSALPETCDGIDNDCDGQVDEVEPGATLCPNGGACVMGQCGGVVACMANADCPAGEVCTNGACVPFGACMTDADCPAGHLCNPATATCSPSNGCVPKPEVCNGVDDDCDGQVDEPTPGAILCPNGGACVMGSCGPQACMSNADCAVGQICTPNGVCSPILQCASNADCPAGTLCVNGLCQ</sequence>
<dbReference type="NCBIfam" id="TIGR04201">
    <property type="entry name" value="Myxo_Cys_RPT"/>
    <property type="match status" value="1"/>
</dbReference>
<dbReference type="InterPro" id="IPR006150">
    <property type="entry name" value="Cys_repeat_1"/>
</dbReference>
<gene>
    <name evidence="2" type="ORF">GF068_19025</name>
</gene>
<evidence type="ECO:0008006" key="4">
    <source>
        <dbReference type="Google" id="ProtNLM"/>
    </source>
</evidence>
<dbReference type="Pfam" id="PF11617">
    <property type="entry name" value="Cu-binding_MopE"/>
    <property type="match status" value="3"/>
</dbReference>
<dbReference type="InterPro" id="IPR026435">
    <property type="entry name" value="Myxo_Cys_rpt"/>
</dbReference>
<evidence type="ECO:0000313" key="3">
    <source>
        <dbReference type="Proteomes" id="UP000440224"/>
    </source>
</evidence>
<comment type="caution">
    <text evidence="2">The sequence shown here is derived from an EMBL/GenBank/DDBJ whole genome shotgun (WGS) entry which is preliminary data.</text>
</comment>
<accession>A0A6N7PPS4</accession>
<reference evidence="2 3" key="1">
    <citation type="submission" date="2019-10" db="EMBL/GenBank/DDBJ databases">
        <title>A soil myxobacterium in the family Polyangiaceae.</title>
        <authorList>
            <person name="Li Y."/>
            <person name="Wang J."/>
        </authorList>
    </citation>
    <scope>NUCLEOTIDE SEQUENCE [LARGE SCALE GENOMIC DNA]</scope>
    <source>
        <strain evidence="2 3">DSM 14734</strain>
    </source>
</reference>